<dbReference type="PANTHER" id="PTHR48057">
    <property type="entry name" value="LEUCINE-RICH REPEAT SERINE/THREONINE-PROTEIN KINASE 1"/>
    <property type="match status" value="1"/>
</dbReference>
<dbReference type="Gene3D" id="3.80.10.10">
    <property type="entry name" value="Ribonuclease Inhibitor"/>
    <property type="match status" value="2"/>
</dbReference>
<protein>
    <submittedName>
        <fullName evidence="4">Leucine-rich repeat domain-containing protein</fullName>
    </submittedName>
</protein>
<gene>
    <name evidence="4" type="ORF">M0812_25042</name>
</gene>
<dbReference type="InterPro" id="IPR003591">
    <property type="entry name" value="Leu-rich_rpt_typical-subtyp"/>
</dbReference>
<accession>A0AAV7YQG0</accession>
<dbReference type="Pfam" id="PF23598">
    <property type="entry name" value="LRR_14"/>
    <property type="match status" value="1"/>
</dbReference>
<keyword evidence="2" id="KW-0677">Repeat</keyword>
<dbReference type="PANTHER" id="PTHR48057:SF7">
    <property type="entry name" value="LEUCINE-RICH REPEAT SERINE_THREONINE-PROTEIN KINASE 1"/>
    <property type="match status" value="1"/>
</dbReference>
<comment type="caution">
    <text evidence="4">The sequence shown here is derived from an EMBL/GenBank/DDBJ whole genome shotgun (WGS) entry which is preliminary data.</text>
</comment>
<keyword evidence="1" id="KW-0433">Leucine-rich repeat</keyword>
<dbReference type="InterPro" id="IPR055414">
    <property type="entry name" value="LRR_R13L4/SHOC2-like"/>
</dbReference>
<dbReference type="PROSITE" id="PS51450">
    <property type="entry name" value="LRR"/>
    <property type="match status" value="2"/>
</dbReference>
<dbReference type="AlphaFoldDB" id="A0AAV7YQG0"/>
<dbReference type="SUPFAM" id="SSF52058">
    <property type="entry name" value="L domain-like"/>
    <property type="match status" value="1"/>
</dbReference>
<evidence type="ECO:0000256" key="2">
    <source>
        <dbReference type="ARBA" id="ARBA00022737"/>
    </source>
</evidence>
<sequence length="232" mass="26184">MGTSFGNLKELDLESNKINKTAGVLNSLIPLNTLNLGNNKLDTFPKITNLHNLLYLTLTGNAIRHIINDDIQNLHMLDTLDLTSNLLVEFPEPIYKLSKLQTLYLDNNPKIPELSSSIDDLKELRILYLSRSCLETVSNELAILANLEELYLDNNDLDNFLPKACLWDLIQLNSLNLEENGFTGPIPGDFINFPELSFLSLSHNNFHGEYVLNSLLPLKIKEFLTVTTTTLN</sequence>
<dbReference type="InterPro" id="IPR001611">
    <property type="entry name" value="Leu-rich_rpt"/>
</dbReference>
<evidence type="ECO:0000313" key="5">
    <source>
        <dbReference type="Proteomes" id="UP001146793"/>
    </source>
</evidence>
<evidence type="ECO:0000259" key="3">
    <source>
        <dbReference type="Pfam" id="PF23598"/>
    </source>
</evidence>
<dbReference type="Proteomes" id="UP001146793">
    <property type="component" value="Unassembled WGS sequence"/>
</dbReference>
<feature type="domain" description="Disease resistance R13L4/SHOC-2-like LRR" evidence="3">
    <location>
        <begin position="43"/>
        <end position="176"/>
    </location>
</feature>
<proteinExistence type="predicted"/>
<evidence type="ECO:0000256" key="1">
    <source>
        <dbReference type="ARBA" id="ARBA00022614"/>
    </source>
</evidence>
<dbReference type="InterPro" id="IPR032675">
    <property type="entry name" value="LRR_dom_sf"/>
</dbReference>
<organism evidence="4 5">
    <name type="scientific">Anaeramoeba flamelloides</name>
    <dbReference type="NCBI Taxonomy" id="1746091"/>
    <lineage>
        <taxon>Eukaryota</taxon>
        <taxon>Metamonada</taxon>
        <taxon>Anaeramoebidae</taxon>
        <taxon>Anaeramoeba</taxon>
    </lineage>
</organism>
<reference evidence="4" key="1">
    <citation type="submission" date="2022-08" db="EMBL/GenBank/DDBJ databases">
        <title>Novel sulphate-reducing endosymbionts in the free-living metamonad Anaeramoeba.</title>
        <authorList>
            <person name="Jerlstrom-Hultqvist J."/>
            <person name="Cepicka I."/>
            <person name="Gallot-Lavallee L."/>
            <person name="Salas-Leiva D."/>
            <person name="Curtis B.A."/>
            <person name="Zahonova K."/>
            <person name="Pipaliya S."/>
            <person name="Dacks J."/>
            <person name="Roger A.J."/>
        </authorList>
    </citation>
    <scope>NUCLEOTIDE SEQUENCE</scope>
    <source>
        <strain evidence="4">Busselton2</strain>
    </source>
</reference>
<dbReference type="SMART" id="SM00369">
    <property type="entry name" value="LRR_TYP"/>
    <property type="match status" value="5"/>
</dbReference>
<name>A0AAV7YQG0_9EUKA</name>
<dbReference type="EMBL" id="JANTQA010000057">
    <property type="protein sequence ID" value="KAJ3429684.1"/>
    <property type="molecule type" value="Genomic_DNA"/>
</dbReference>
<dbReference type="InterPro" id="IPR052595">
    <property type="entry name" value="LRRC69/RLP"/>
</dbReference>
<evidence type="ECO:0000313" key="4">
    <source>
        <dbReference type="EMBL" id="KAJ3429684.1"/>
    </source>
</evidence>